<accession>A0A6M3LLB8</accession>
<reference evidence="2" key="1">
    <citation type="submission" date="2020-03" db="EMBL/GenBank/DDBJ databases">
        <title>The deep terrestrial virosphere.</title>
        <authorList>
            <person name="Holmfeldt K."/>
            <person name="Nilsson E."/>
            <person name="Simone D."/>
            <person name="Lopez-Fernandez M."/>
            <person name="Wu X."/>
            <person name="de Brujin I."/>
            <person name="Lundin D."/>
            <person name="Andersson A."/>
            <person name="Bertilsson S."/>
            <person name="Dopson M."/>
        </authorList>
    </citation>
    <scope>NUCLEOTIDE SEQUENCE</scope>
    <source>
        <strain evidence="2">MM415B05603</strain>
    </source>
</reference>
<feature type="region of interest" description="Disordered" evidence="1">
    <location>
        <begin position="32"/>
        <end position="53"/>
    </location>
</feature>
<name>A0A6M3LLB8_9ZZZZ</name>
<evidence type="ECO:0000256" key="1">
    <source>
        <dbReference type="SAM" id="MobiDB-lite"/>
    </source>
</evidence>
<sequence>MIEQYPWILDYGISPDTRPFVVGYTAGGVEGTFIPPTPVPQKDEVHGQTTGRPEGEQAILAGEWPTMARARRSQPVINLIPYRAGVAE</sequence>
<dbReference type="EMBL" id="MT143290">
    <property type="protein sequence ID" value="QJA95149.1"/>
    <property type="molecule type" value="Genomic_DNA"/>
</dbReference>
<protein>
    <submittedName>
        <fullName evidence="2">Uncharacterized protein</fullName>
    </submittedName>
</protein>
<evidence type="ECO:0000313" key="2">
    <source>
        <dbReference type="EMBL" id="QJA95149.1"/>
    </source>
</evidence>
<organism evidence="2">
    <name type="scientific">viral metagenome</name>
    <dbReference type="NCBI Taxonomy" id="1070528"/>
    <lineage>
        <taxon>unclassified sequences</taxon>
        <taxon>metagenomes</taxon>
        <taxon>organismal metagenomes</taxon>
    </lineage>
</organism>
<proteinExistence type="predicted"/>
<gene>
    <name evidence="2" type="ORF">MM415B05603_0001</name>
</gene>
<dbReference type="AlphaFoldDB" id="A0A6M3LLB8"/>